<reference evidence="3 4" key="1">
    <citation type="journal article" date="2019" name="New Phytol.">
        <title>Comparative genomics reveals unique wood-decay strategies and fruiting body development in the Schizophyllaceae.</title>
        <authorList>
            <person name="Almasi E."/>
            <person name="Sahu N."/>
            <person name="Krizsan K."/>
            <person name="Balint B."/>
            <person name="Kovacs G.M."/>
            <person name="Kiss B."/>
            <person name="Cseklye J."/>
            <person name="Drula E."/>
            <person name="Henrissat B."/>
            <person name="Nagy I."/>
            <person name="Chovatia M."/>
            <person name="Adam C."/>
            <person name="LaButti K."/>
            <person name="Lipzen A."/>
            <person name="Riley R."/>
            <person name="Grigoriev I.V."/>
            <person name="Nagy L.G."/>
        </authorList>
    </citation>
    <scope>NUCLEOTIDE SEQUENCE [LARGE SCALE GENOMIC DNA]</scope>
    <source>
        <strain evidence="3 4">NL-1724</strain>
    </source>
</reference>
<dbReference type="Pfam" id="PF20415">
    <property type="entry name" value="DUF6699"/>
    <property type="match status" value="1"/>
</dbReference>
<dbReference type="Proteomes" id="UP000320762">
    <property type="component" value="Unassembled WGS sequence"/>
</dbReference>
<protein>
    <recommendedName>
        <fullName evidence="2">DUF6699 domain-containing protein</fullName>
    </recommendedName>
</protein>
<dbReference type="AlphaFoldDB" id="A0A550CAC1"/>
<evidence type="ECO:0000313" key="3">
    <source>
        <dbReference type="EMBL" id="TRM61752.1"/>
    </source>
</evidence>
<feature type="domain" description="DUF6699" evidence="2">
    <location>
        <begin position="160"/>
        <end position="266"/>
    </location>
</feature>
<dbReference type="InterPro" id="IPR046522">
    <property type="entry name" value="DUF6699"/>
</dbReference>
<accession>A0A550CAC1</accession>
<name>A0A550CAC1_9AGAR</name>
<organism evidence="3 4">
    <name type="scientific">Schizophyllum amplum</name>
    <dbReference type="NCBI Taxonomy" id="97359"/>
    <lineage>
        <taxon>Eukaryota</taxon>
        <taxon>Fungi</taxon>
        <taxon>Dikarya</taxon>
        <taxon>Basidiomycota</taxon>
        <taxon>Agaricomycotina</taxon>
        <taxon>Agaricomycetes</taxon>
        <taxon>Agaricomycetidae</taxon>
        <taxon>Agaricales</taxon>
        <taxon>Schizophyllaceae</taxon>
        <taxon>Schizophyllum</taxon>
    </lineage>
</organism>
<proteinExistence type="predicted"/>
<dbReference type="EMBL" id="VDMD01000015">
    <property type="protein sequence ID" value="TRM61752.1"/>
    <property type="molecule type" value="Genomic_DNA"/>
</dbReference>
<keyword evidence="4" id="KW-1185">Reference proteome</keyword>
<evidence type="ECO:0000259" key="2">
    <source>
        <dbReference type="Pfam" id="PF20415"/>
    </source>
</evidence>
<sequence>MSSHGYASSSSHANHRLGSAAVPRYVTPTGSVSTTSSKAVSFSSSVDSAPVHRTPAPSFHSLASDYPPTYREGSSRRSDGSDYGSDAPSYHTDVPSYRCAGSVQTTHSGYASTHHPVAVSRSSSSIQSAYAASTSPSTTPLAIMPALTGSVPFRLDVPLQAHHLPLKEPAFLPPLHEIDVHVPLITGRTIKFKVPSPGRSSGLTVGDVLNALLNGLHECAKAMMRPTSDEVQAMVWDRMGGPVPPERVRVLHLLPNGYVFAGLVADPRRPRVFFLETRRR</sequence>
<evidence type="ECO:0000256" key="1">
    <source>
        <dbReference type="SAM" id="MobiDB-lite"/>
    </source>
</evidence>
<dbReference type="OrthoDB" id="10344480at2759"/>
<comment type="caution">
    <text evidence="3">The sequence shown here is derived from an EMBL/GenBank/DDBJ whole genome shotgun (WGS) entry which is preliminary data.</text>
</comment>
<gene>
    <name evidence="3" type="ORF">BD626DRAFT_537905</name>
</gene>
<evidence type="ECO:0000313" key="4">
    <source>
        <dbReference type="Proteomes" id="UP000320762"/>
    </source>
</evidence>
<feature type="region of interest" description="Disordered" evidence="1">
    <location>
        <begin position="43"/>
        <end position="89"/>
    </location>
</feature>